<reference evidence="1 2" key="1">
    <citation type="journal article" date="2011" name="Stand. Genomic Sci.">
        <title>Complete genome sequence of the hyperthermophilic chemolithoautotroph Pyrolobus fumarii type strain (1A).</title>
        <authorList>
            <person name="Anderson I."/>
            <person name="Goker M."/>
            <person name="Nolan M."/>
            <person name="Lucas S."/>
            <person name="Hammon N."/>
            <person name="Deshpande S."/>
            <person name="Cheng J.F."/>
            <person name="Tapia R."/>
            <person name="Han C."/>
            <person name="Goodwin L."/>
            <person name="Pitluck S."/>
            <person name="Huntemann M."/>
            <person name="Liolios K."/>
            <person name="Ivanova N."/>
            <person name="Pagani I."/>
            <person name="Mavromatis K."/>
            <person name="Ovchinikova G."/>
            <person name="Pati A."/>
            <person name="Chen A."/>
            <person name="Palaniappan K."/>
            <person name="Land M."/>
            <person name="Hauser L."/>
            <person name="Brambilla E.M."/>
            <person name="Huber H."/>
            <person name="Yasawong M."/>
            <person name="Rohde M."/>
            <person name="Spring S."/>
            <person name="Abt B."/>
            <person name="Sikorski J."/>
            <person name="Wirth R."/>
            <person name="Detter J.C."/>
            <person name="Woyke T."/>
            <person name="Bristow J."/>
            <person name="Eisen J.A."/>
            <person name="Markowitz V."/>
            <person name="Hugenholtz P."/>
            <person name="Kyrpides N.C."/>
            <person name="Klenk H.P."/>
            <person name="Lapidus A."/>
        </authorList>
    </citation>
    <scope>NUCLEOTIDE SEQUENCE [LARGE SCALE GENOMIC DNA]</scope>
    <source>
        <strain evidence="2">DSM 11204 / 1A</strain>
    </source>
</reference>
<sequence length="219" mass="23458">MRIACVTGLRYPEVVDDRGLDILTTMLRDRGVGLILLLGDVIARPELGLLEYVVSEIVERVEAGVAVVPGSCEASVPGGELRSSWDVLREVSLVVRRAGGHPLHEEPMVTDGVGVLGVPVLLGGGCNGGVESWGLPRDLLEEIWAGRLLRHYKLLLEEYAPRRLVVAVYESRRSLESLVRLAAVSLAALDSRVAAIVSNVGGEGVMECGEALHPLILDA</sequence>
<gene>
    <name evidence="1" type="ordered locus">Pyrfu_1916</name>
</gene>
<dbReference type="InterPro" id="IPR029052">
    <property type="entry name" value="Metallo-depent_PP-like"/>
</dbReference>
<evidence type="ECO:0000313" key="1">
    <source>
        <dbReference type="EMBL" id="AEM39769.1"/>
    </source>
</evidence>
<proteinExistence type="predicted"/>
<dbReference type="InParanoid" id="G0ED91"/>
<organism evidence="1 2">
    <name type="scientific">Pyrolobus fumarii (strain DSM 11204 / 1A)</name>
    <dbReference type="NCBI Taxonomy" id="694429"/>
    <lineage>
        <taxon>Archaea</taxon>
        <taxon>Thermoproteota</taxon>
        <taxon>Thermoprotei</taxon>
        <taxon>Desulfurococcales</taxon>
        <taxon>Pyrodictiaceae</taxon>
        <taxon>Pyrolobus</taxon>
    </lineage>
</organism>
<dbReference type="GeneID" id="11138255"/>
<dbReference type="SUPFAM" id="SSF56300">
    <property type="entry name" value="Metallo-dependent phosphatases"/>
    <property type="match status" value="1"/>
</dbReference>
<dbReference type="EMBL" id="CP002838">
    <property type="protein sequence ID" value="AEM39769.1"/>
    <property type="molecule type" value="Genomic_DNA"/>
</dbReference>
<keyword evidence="2" id="KW-1185">Reference proteome</keyword>
<dbReference type="KEGG" id="pfm:Pyrfu_1916"/>
<evidence type="ECO:0000313" key="2">
    <source>
        <dbReference type="Proteomes" id="UP000001037"/>
    </source>
</evidence>
<name>G0ED91_PYRF1</name>
<protein>
    <submittedName>
        <fullName evidence="1">Uncharacterized protein</fullName>
    </submittedName>
</protein>
<dbReference type="Proteomes" id="UP000001037">
    <property type="component" value="Chromosome"/>
</dbReference>
<dbReference type="AlphaFoldDB" id="G0ED91"/>
<dbReference type="RefSeq" id="WP_014027446.1">
    <property type="nucleotide sequence ID" value="NC_015931.1"/>
</dbReference>
<accession>G0ED91</accession>
<dbReference type="HOGENOM" id="CLU_1259142_0_0_2"/>